<comment type="function">
    <text evidence="1">Regulates expression of the glpD operon. In the presence of glycerol 3-phosphate (G3P) causes antitermination of transcription of glpD at the inverted repeat of the leader region to enhance its transcription. Binds and stabilizes glpD leader mRNA.</text>
</comment>
<keyword evidence="1" id="KW-0805">Transcription regulation</keyword>
<evidence type="ECO:0000313" key="2">
    <source>
        <dbReference type="EMBL" id="SHF43978.1"/>
    </source>
</evidence>
<accession>A0A1M5BN79</accession>
<keyword evidence="1" id="KW-0804">Transcription</keyword>
<evidence type="ECO:0000256" key="1">
    <source>
        <dbReference type="PIRNR" id="PIRNR016897"/>
    </source>
</evidence>
<dbReference type="SUPFAM" id="SSF110391">
    <property type="entry name" value="GlpP-like"/>
    <property type="match status" value="1"/>
</dbReference>
<reference evidence="2 3" key="1">
    <citation type="submission" date="2016-11" db="EMBL/GenBank/DDBJ databases">
        <authorList>
            <person name="Jaros S."/>
            <person name="Januszkiewicz K."/>
            <person name="Wedrychowicz H."/>
        </authorList>
    </citation>
    <scope>NUCLEOTIDE SEQUENCE [LARGE SCALE GENOMIC DNA]</scope>
    <source>
        <strain evidence="2 3">DSM 44666</strain>
    </source>
</reference>
<keyword evidence="3" id="KW-1185">Reference proteome</keyword>
<evidence type="ECO:0000313" key="3">
    <source>
        <dbReference type="Proteomes" id="UP000184476"/>
    </source>
</evidence>
<organism evidence="2 3">
    <name type="scientific">Seinonella peptonophila</name>
    <dbReference type="NCBI Taxonomy" id="112248"/>
    <lineage>
        <taxon>Bacteria</taxon>
        <taxon>Bacillati</taxon>
        <taxon>Bacillota</taxon>
        <taxon>Bacilli</taxon>
        <taxon>Bacillales</taxon>
        <taxon>Thermoactinomycetaceae</taxon>
        <taxon>Seinonella</taxon>
    </lineage>
</organism>
<keyword evidence="1" id="KW-0694">RNA-binding</keyword>
<dbReference type="Gene3D" id="3.20.20.70">
    <property type="entry name" value="Aldolase class I"/>
    <property type="match status" value="1"/>
</dbReference>
<proteinExistence type="predicted"/>
<name>A0A1M5BN79_9BACL</name>
<dbReference type="RefSeq" id="WP_073158757.1">
    <property type="nucleotide sequence ID" value="NZ_FQVL01000029.1"/>
</dbReference>
<sequence>MHFNQQVVLPATGNLKHFERLLDSNFVYLVLLESHLARLRSLIQLANRHQKKVLLHVDLIQGLRSDEYAVDYLSQEVRPAGLISTRTPVVKRARKKSLLGIQRLFLLDTHALHTSLRLLEQFQPDYIEVLPGILPHMIKQIAEHTNVPILAGGFIQSTKEVEAAISAGAVATTTSHEPLWKKYNR</sequence>
<dbReference type="GO" id="GO:0003723">
    <property type="term" value="F:RNA binding"/>
    <property type="evidence" value="ECO:0007669"/>
    <property type="project" value="UniProtKB-KW"/>
</dbReference>
<dbReference type="PANTHER" id="PTHR35787">
    <property type="entry name" value="GLYCEROL UPTAKE OPERON ANTITERMINATOR REGULATORY PROTEIN"/>
    <property type="match status" value="1"/>
</dbReference>
<dbReference type="Proteomes" id="UP000184476">
    <property type="component" value="Unassembled WGS sequence"/>
</dbReference>
<dbReference type="PIRSF" id="PIRSF016897">
    <property type="entry name" value="GlpP"/>
    <property type="match status" value="1"/>
</dbReference>
<dbReference type="PANTHER" id="PTHR35787:SF1">
    <property type="entry name" value="GLYCEROL UPTAKE OPERON ANTITERMINATOR REGULATORY PROTEIN"/>
    <property type="match status" value="1"/>
</dbReference>
<dbReference type="GO" id="GO:0001072">
    <property type="term" value="F:transcription antitermination factor activity, RNA binding"/>
    <property type="evidence" value="ECO:0007669"/>
    <property type="project" value="TreeGrafter"/>
</dbReference>
<dbReference type="EMBL" id="FQVL01000029">
    <property type="protein sequence ID" value="SHF43978.1"/>
    <property type="molecule type" value="Genomic_DNA"/>
</dbReference>
<keyword evidence="1" id="KW-0319">Glycerol metabolism</keyword>
<gene>
    <name evidence="2" type="ORF">SAMN05444392_1293</name>
</gene>
<dbReference type="OrthoDB" id="9799580at2"/>
<dbReference type="GO" id="GO:0045893">
    <property type="term" value="P:positive regulation of DNA-templated transcription"/>
    <property type="evidence" value="ECO:0007669"/>
    <property type="project" value="TreeGrafter"/>
</dbReference>
<protein>
    <recommendedName>
        <fullName evidence="1">Glycerol uptake operon antiterminator regulatory protein</fullName>
    </recommendedName>
</protein>
<dbReference type="GO" id="GO:0006071">
    <property type="term" value="P:glycerol metabolic process"/>
    <property type="evidence" value="ECO:0007669"/>
    <property type="project" value="UniProtKB-UniRule"/>
</dbReference>
<dbReference type="InterPro" id="IPR006699">
    <property type="entry name" value="GlpP"/>
</dbReference>
<dbReference type="AlphaFoldDB" id="A0A1M5BN79"/>
<dbReference type="Pfam" id="PF04309">
    <property type="entry name" value="G3P_antiterm"/>
    <property type="match status" value="1"/>
</dbReference>
<dbReference type="STRING" id="112248.SAMN05444392_1293"/>
<dbReference type="InterPro" id="IPR013785">
    <property type="entry name" value="Aldolase_TIM"/>
</dbReference>